<feature type="signal peptide" evidence="11">
    <location>
        <begin position="1"/>
        <end position="20"/>
    </location>
</feature>
<protein>
    <recommendedName>
        <fullName evidence="9">Soluble interferon alpha/beta receptor OPG204</fullName>
    </recommendedName>
</protein>
<dbReference type="InterPro" id="IPR007110">
    <property type="entry name" value="Ig-like_dom"/>
</dbReference>
<keyword evidence="1" id="KW-0244">Early protein</keyword>
<evidence type="ECO:0000313" key="15">
    <source>
        <dbReference type="RefSeq" id="XP_025417058.1"/>
    </source>
</evidence>
<dbReference type="PROSITE" id="PS50835">
    <property type="entry name" value="IG_LIKE"/>
    <property type="match status" value="2"/>
</dbReference>
<evidence type="ECO:0000256" key="8">
    <source>
        <dbReference type="ARBA" id="ARBA00038761"/>
    </source>
</evidence>
<evidence type="ECO:0000256" key="10">
    <source>
        <dbReference type="ARBA" id="ARBA00045444"/>
    </source>
</evidence>
<keyword evidence="3" id="KW-1114">Inhibition of host interferon signaling pathway by virus</keyword>
<dbReference type="SUPFAM" id="SSF48726">
    <property type="entry name" value="Immunoglobulin"/>
    <property type="match status" value="2"/>
</dbReference>
<dbReference type="EMBL" id="GGMS01004318">
    <property type="protein sequence ID" value="MBY73521.1"/>
    <property type="molecule type" value="Transcribed_RNA"/>
</dbReference>
<keyword evidence="5" id="KW-0325">Glycoprotein</keyword>
<dbReference type="InterPro" id="IPR036179">
    <property type="entry name" value="Ig-like_dom_sf"/>
</dbReference>
<evidence type="ECO:0000256" key="5">
    <source>
        <dbReference type="ARBA" id="ARBA00023180"/>
    </source>
</evidence>
<sequence length="439" mass="50423">MLMLLLLVVAAAVIVRGGSATYCDDNLFHAAGKLHLSSSSPGVQFTKELSASEYGPLNSFKKLHCCGENYLSLEWFKDNRSYPWPSDVSSFILNPESANQTIYTRSLTSSDHGVYTCQLANHTNIVNHSIQLVTIDVTSYWGEPLPTYKIPNKHYAQPEDSVRLYCEGFVGKVGLPDAINTIKWTKIGGNQTIESNEKYKIVEVSRENDQVLGAFLFINKIQETDYGQYMCSISNTDDQIVQQFTNITKPVFNNEQLDDKKVHRDLKFIILVMLALILIVWKRRWLCLTFERLKTKLDNDKYTLSEKTVHNIIVFYDEDNKDNAQYLVKKMEHRDNFITKKYYIDFSEDFIKRHTDLVKGFDLAIYLLSSNDTITSSLMTKSSQKSFIQDSVPPKKYIIDCDNMPVTPTKSWCDRVLADLSTEHTKRNQNTTNKLFRVV</sequence>
<evidence type="ECO:0000256" key="7">
    <source>
        <dbReference type="ARBA" id="ARBA00023319"/>
    </source>
</evidence>
<evidence type="ECO:0000256" key="6">
    <source>
        <dbReference type="ARBA" id="ARBA00023258"/>
    </source>
</evidence>
<evidence type="ECO:0000256" key="2">
    <source>
        <dbReference type="ARBA" id="ARBA00022632"/>
    </source>
</evidence>
<accession>A0A2S2Q7F3</accession>
<dbReference type="PANTHER" id="PTHR11890">
    <property type="entry name" value="INTERLEUKIN-1 RECEPTOR FAMILY MEMBER"/>
    <property type="match status" value="1"/>
</dbReference>
<dbReference type="InterPro" id="IPR015621">
    <property type="entry name" value="IL-1_rcpt_fam"/>
</dbReference>
<evidence type="ECO:0000256" key="11">
    <source>
        <dbReference type="SAM" id="SignalP"/>
    </source>
</evidence>
<name>A0A2S2Q7F3_9HEMI</name>
<keyword evidence="11" id="KW-0732">Signal</keyword>
<organism evidence="13">
    <name type="scientific">Sipha flava</name>
    <name type="common">yellow sugarcane aphid</name>
    <dbReference type="NCBI Taxonomy" id="143950"/>
    <lineage>
        <taxon>Eukaryota</taxon>
        <taxon>Metazoa</taxon>
        <taxon>Ecdysozoa</taxon>
        <taxon>Arthropoda</taxon>
        <taxon>Hexapoda</taxon>
        <taxon>Insecta</taxon>
        <taxon>Pterygota</taxon>
        <taxon>Neoptera</taxon>
        <taxon>Paraneoptera</taxon>
        <taxon>Hemiptera</taxon>
        <taxon>Sternorrhyncha</taxon>
        <taxon>Aphidomorpha</taxon>
        <taxon>Aphidoidea</taxon>
        <taxon>Aphididae</taxon>
        <taxon>Sipha</taxon>
    </lineage>
</organism>
<keyword evidence="4" id="KW-1015">Disulfide bond</keyword>
<dbReference type="SMART" id="SM00409">
    <property type="entry name" value="IG"/>
    <property type="match status" value="2"/>
</dbReference>
<dbReference type="Gene3D" id="2.60.40.10">
    <property type="entry name" value="Immunoglobulins"/>
    <property type="match status" value="2"/>
</dbReference>
<evidence type="ECO:0000256" key="3">
    <source>
        <dbReference type="ARBA" id="ARBA00022830"/>
    </source>
</evidence>
<evidence type="ECO:0000313" key="13">
    <source>
        <dbReference type="EMBL" id="MBY73521.1"/>
    </source>
</evidence>
<dbReference type="GeneID" id="112688199"/>
<feature type="domain" description="Ig-like" evidence="12">
    <location>
        <begin position="146"/>
        <end position="248"/>
    </location>
</feature>
<keyword evidence="7" id="KW-0393">Immunoglobulin domain</keyword>
<dbReference type="InterPro" id="IPR013783">
    <property type="entry name" value="Ig-like_fold"/>
</dbReference>
<evidence type="ECO:0000256" key="9">
    <source>
        <dbReference type="ARBA" id="ARBA00041012"/>
    </source>
</evidence>
<keyword evidence="2" id="KW-1090">Inhibition of host innate immune response by virus</keyword>
<proteinExistence type="predicted"/>
<dbReference type="OrthoDB" id="6019866at2759"/>
<comment type="function">
    <text evidence="10">Counteracts the antiviral effects of host IFN-alpha/beta and key IFN-inducible proteins involved in viral RNA degradation suxh as host OAS1. Acts as a soluble IFN-alpha receptor and thus inhibits the interaction between host IFN-alpha and its receptor.</text>
</comment>
<reference evidence="13" key="1">
    <citation type="submission" date="2018-04" db="EMBL/GenBank/DDBJ databases">
        <title>Transcriptome assembly of Sipha flava.</title>
        <authorList>
            <person name="Scully E.D."/>
            <person name="Geib S.M."/>
            <person name="Palmer N.A."/>
            <person name="Koch K."/>
            <person name="Bradshaw J."/>
            <person name="Heng-Moss T."/>
            <person name="Sarath G."/>
        </authorList>
    </citation>
    <scope>NUCLEOTIDE SEQUENCE</scope>
</reference>
<evidence type="ECO:0000256" key="4">
    <source>
        <dbReference type="ARBA" id="ARBA00023157"/>
    </source>
</evidence>
<dbReference type="InterPro" id="IPR003599">
    <property type="entry name" value="Ig_sub"/>
</dbReference>
<keyword evidence="6" id="KW-0922">Interferon antiviral system evasion</keyword>
<evidence type="ECO:0000256" key="1">
    <source>
        <dbReference type="ARBA" id="ARBA00022518"/>
    </source>
</evidence>
<feature type="domain" description="Ig-like" evidence="12">
    <location>
        <begin position="41"/>
        <end position="138"/>
    </location>
</feature>
<reference evidence="15" key="2">
    <citation type="submission" date="2025-04" db="UniProtKB">
        <authorList>
            <consortium name="RefSeq"/>
        </authorList>
    </citation>
    <scope>IDENTIFICATION</scope>
    <source>
        <tissue evidence="15">Whole body</tissue>
    </source>
</reference>
<keyword evidence="2" id="KW-0945">Host-virus interaction</keyword>
<keyword evidence="2" id="KW-0899">Viral immunoevasion</keyword>
<evidence type="ECO:0000259" key="12">
    <source>
        <dbReference type="PROSITE" id="PS50835"/>
    </source>
</evidence>
<comment type="subunit">
    <text evidence="8">Interacts with host IFNA1.</text>
</comment>
<dbReference type="RefSeq" id="XP_025417058.1">
    <property type="nucleotide sequence ID" value="XM_025561273.1"/>
</dbReference>
<dbReference type="PANTHER" id="PTHR11890:SF44">
    <property type="entry name" value="X-LINKED INTERLEUKIN-1 RECEPTOR ACCESSORY PROTEIN-LIKE 2"/>
    <property type="match status" value="1"/>
</dbReference>
<dbReference type="GO" id="GO:0039502">
    <property type="term" value="P:symbiont-mediated suppression of host type I interferon-mediated signaling pathway"/>
    <property type="evidence" value="ECO:0007669"/>
    <property type="project" value="UniProtKB-KW"/>
</dbReference>
<dbReference type="Proteomes" id="UP000694846">
    <property type="component" value="Unplaced"/>
</dbReference>
<feature type="chain" id="PRO_5044579060" description="Soluble interferon alpha/beta receptor OPG204" evidence="11">
    <location>
        <begin position="21"/>
        <end position="439"/>
    </location>
</feature>
<keyword evidence="14" id="KW-1185">Reference proteome</keyword>
<evidence type="ECO:0000313" key="14">
    <source>
        <dbReference type="Proteomes" id="UP000694846"/>
    </source>
</evidence>
<dbReference type="AlphaFoldDB" id="A0A2S2Q7F3"/>
<gene>
    <name evidence="15" type="primary">LOC112688199</name>
    <name evidence="13" type="ORF">g.6554</name>
</gene>